<protein>
    <submittedName>
        <fullName evidence="1">Uncharacterized protein</fullName>
    </submittedName>
</protein>
<evidence type="ECO:0000313" key="2">
    <source>
        <dbReference type="Proteomes" id="UP000320300"/>
    </source>
</evidence>
<accession>A0A521FRF5</accession>
<gene>
    <name evidence="1" type="ORF">SAMN06265348_11774</name>
</gene>
<name>A0A521FRF5_9SPHI</name>
<sequence length="50" mass="5805">MKVMKAVKLSCSGRGWCYISYRVGQRYVEARQMPAERWLKNEPEPGLTSL</sequence>
<dbReference type="Proteomes" id="UP000320300">
    <property type="component" value="Unassembled WGS sequence"/>
</dbReference>
<reference evidence="1 2" key="1">
    <citation type="submission" date="2017-05" db="EMBL/GenBank/DDBJ databases">
        <authorList>
            <person name="Varghese N."/>
            <person name="Submissions S."/>
        </authorList>
    </citation>
    <scope>NUCLEOTIDE SEQUENCE [LARGE SCALE GENOMIC DNA]</scope>
    <source>
        <strain evidence="1 2">DSM 19036</strain>
    </source>
</reference>
<keyword evidence="2" id="KW-1185">Reference proteome</keyword>
<proteinExistence type="predicted"/>
<dbReference type="EMBL" id="FXTN01000017">
    <property type="protein sequence ID" value="SMO98686.1"/>
    <property type="molecule type" value="Genomic_DNA"/>
</dbReference>
<evidence type="ECO:0000313" key="1">
    <source>
        <dbReference type="EMBL" id="SMO98686.1"/>
    </source>
</evidence>
<organism evidence="1 2">
    <name type="scientific">Pedobacter westerhofensis</name>
    <dbReference type="NCBI Taxonomy" id="425512"/>
    <lineage>
        <taxon>Bacteria</taxon>
        <taxon>Pseudomonadati</taxon>
        <taxon>Bacteroidota</taxon>
        <taxon>Sphingobacteriia</taxon>
        <taxon>Sphingobacteriales</taxon>
        <taxon>Sphingobacteriaceae</taxon>
        <taxon>Pedobacter</taxon>
    </lineage>
</organism>
<dbReference type="AlphaFoldDB" id="A0A521FRF5"/>